<proteinExistence type="predicted"/>
<protein>
    <submittedName>
        <fullName evidence="1">Uncharacterized protein</fullName>
    </submittedName>
</protein>
<dbReference type="RefSeq" id="WP_011848956.1">
    <property type="nucleotide sequence ID" value="NC_009073.1"/>
</dbReference>
<dbReference type="Gene3D" id="3.40.50.11700">
    <property type="match status" value="1"/>
</dbReference>
<reference evidence="1" key="1">
    <citation type="submission" date="2007-02" db="EMBL/GenBank/DDBJ databases">
        <title>Complete sequence of Pyrobaculum calidifontis JCM 11548.</title>
        <authorList>
            <consortium name="US DOE Joint Genome Institute"/>
            <person name="Copeland A."/>
            <person name="Lucas S."/>
            <person name="Lapidus A."/>
            <person name="Barry K."/>
            <person name="Glavina del Rio T."/>
            <person name="Dalin E."/>
            <person name="Tice H."/>
            <person name="Pitluck S."/>
            <person name="Chain P."/>
            <person name="Malfatti S."/>
            <person name="Shin M."/>
            <person name="Vergez L."/>
            <person name="Schmutz J."/>
            <person name="Larimer F."/>
            <person name="Land M."/>
            <person name="Hauser L."/>
            <person name="Kyrpides N."/>
            <person name="Mikhailova N."/>
            <person name="Cozen A.E."/>
            <person name="Fitz-Gibbon S.T."/>
            <person name="House C.H."/>
            <person name="Saltikov C."/>
            <person name="Lowe T.M."/>
            <person name="Richardson P."/>
        </authorList>
    </citation>
    <scope>NUCLEOTIDE SEQUENCE [LARGE SCALE GENOMIC DNA]</scope>
    <source>
        <strain evidence="1">JCM 11548</strain>
    </source>
</reference>
<accession>A3MST2</accession>
<keyword evidence="2" id="KW-1185">Reference proteome</keyword>
<evidence type="ECO:0000313" key="2">
    <source>
        <dbReference type="Proteomes" id="UP000001431"/>
    </source>
</evidence>
<dbReference type="EMBL" id="CP000561">
    <property type="protein sequence ID" value="ABO07699.1"/>
    <property type="molecule type" value="Genomic_DNA"/>
</dbReference>
<name>A3MST2_PYRCJ</name>
<dbReference type="KEGG" id="pcl:Pcal_0262"/>
<dbReference type="HOGENOM" id="CLU_2420160_0_0_2"/>
<gene>
    <name evidence="1" type="ordered locus">Pcal_0262</name>
</gene>
<evidence type="ECO:0000313" key="1">
    <source>
        <dbReference type="EMBL" id="ABO07699.1"/>
    </source>
</evidence>
<organism evidence="1 2">
    <name type="scientific">Pyrobaculum calidifontis (strain DSM 21063 / JCM 11548 / VA1)</name>
    <dbReference type="NCBI Taxonomy" id="410359"/>
    <lineage>
        <taxon>Archaea</taxon>
        <taxon>Thermoproteota</taxon>
        <taxon>Thermoprotei</taxon>
        <taxon>Thermoproteales</taxon>
        <taxon>Thermoproteaceae</taxon>
        <taxon>Pyrobaculum</taxon>
    </lineage>
</organism>
<dbReference type="Proteomes" id="UP000001431">
    <property type="component" value="Chromosome"/>
</dbReference>
<sequence length="91" mass="10464">MRQIPALGFEWQHVVAALSRHNVKELWLSNANPSHERVRGAVSELERVAKRMGVSSIHAVEVPTDDVRTRVKRRQRHLCQLSPRLPPELTQ</sequence>
<dbReference type="AlphaFoldDB" id="A3MST2"/>
<dbReference type="GeneID" id="4908757"/>